<gene>
    <name evidence="5" type="ORF">TCAL_16644</name>
</gene>
<dbReference type="STRING" id="6832.A0A553NDW1"/>
<feature type="domain" description="PRELI/MSF1" evidence="4">
    <location>
        <begin position="2"/>
        <end position="175"/>
    </location>
</feature>
<dbReference type="PROSITE" id="PS50904">
    <property type="entry name" value="PRELI_MSF1"/>
    <property type="match status" value="1"/>
</dbReference>
<proteinExistence type="predicted"/>
<dbReference type="GO" id="GO:0005737">
    <property type="term" value="C:cytoplasm"/>
    <property type="evidence" value="ECO:0007669"/>
    <property type="project" value="TreeGrafter"/>
</dbReference>
<keyword evidence="6" id="KW-1185">Reference proteome</keyword>
<dbReference type="OMA" id="AEWTCFD"/>
<evidence type="ECO:0000313" key="5">
    <source>
        <dbReference type="EMBL" id="TRY63598.1"/>
    </source>
</evidence>
<dbReference type="Pfam" id="PF04707">
    <property type="entry name" value="PRELI"/>
    <property type="match status" value="1"/>
</dbReference>
<dbReference type="PROSITE" id="PS50866">
    <property type="entry name" value="GOLD"/>
    <property type="match status" value="1"/>
</dbReference>
<organism evidence="5 6">
    <name type="scientific">Tigriopus californicus</name>
    <name type="common">Marine copepod</name>
    <dbReference type="NCBI Taxonomy" id="6832"/>
    <lineage>
        <taxon>Eukaryota</taxon>
        <taxon>Metazoa</taxon>
        <taxon>Ecdysozoa</taxon>
        <taxon>Arthropoda</taxon>
        <taxon>Crustacea</taxon>
        <taxon>Multicrustacea</taxon>
        <taxon>Hexanauplia</taxon>
        <taxon>Copepoda</taxon>
        <taxon>Harpacticoida</taxon>
        <taxon>Harpacticidae</taxon>
        <taxon>Tigriopus</taxon>
    </lineage>
</organism>
<dbReference type="Pfam" id="PF00650">
    <property type="entry name" value="CRAL_TRIO"/>
    <property type="match status" value="1"/>
</dbReference>
<dbReference type="PROSITE" id="PS50191">
    <property type="entry name" value="CRAL_TRIO"/>
    <property type="match status" value="1"/>
</dbReference>
<feature type="region of interest" description="Disordered" evidence="1">
    <location>
        <begin position="180"/>
        <end position="206"/>
    </location>
</feature>
<dbReference type="InterPro" id="IPR051064">
    <property type="entry name" value="SEC14/CRAL-TRIO_domain"/>
</dbReference>
<dbReference type="Pfam" id="PF03765">
    <property type="entry name" value="CRAL_TRIO_N"/>
    <property type="match status" value="1"/>
</dbReference>
<dbReference type="InterPro" id="IPR009038">
    <property type="entry name" value="GOLD_dom"/>
</dbReference>
<dbReference type="EMBL" id="VCGU01000458">
    <property type="protein sequence ID" value="TRY63598.1"/>
    <property type="molecule type" value="Genomic_DNA"/>
</dbReference>
<feature type="compositionally biased region" description="Polar residues" evidence="1">
    <location>
        <begin position="580"/>
        <end position="593"/>
    </location>
</feature>
<name>A0A553NDW1_TIGCA</name>
<dbReference type="InterPro" id="IPR036598">
    <property type="entry name" value="GOLD_dom_sf"/>
</dbReference>
<dbReference type="InterPro" id="IPR036273">
    <property type="entry name" value="CRAL/TRIO_N_dom_sf"/>
</dbReference>
<protein>
    <recommendedName>
        <fullName evidence="7">CRAL-TRIO domain-containing protein</fullName>
    </recommendedName>
</protein>
<dbReference type="Proteomes" id="UP000318571">
    <property type="component" value="Chromosome 10"/>
</dbReference>
<reference evidence="5 6" key="1">
    <citation type="journal article" date="2018" name="Nat. Ecol. Evol.">
        <title>Genomic signatures of mitonuclear coevolution across populations of Tigriopus californicus.</title>
        <authorList>
            <person name="Barreto F.S."/>
            <person name="Watson E.T."/>
            <person name="Lima T.G."/>
            <person name="Willett C.S."/>
            <person name="Edmands S."/>
            <person name="Li W."/>
            <person name="Burton R.S."/>
        </authorList>
    </citation>
    <scope>NUCLEOTIDE SEQUENCE [LARGE SCALE GENOMIC DNA]</scope>
    <source>
        <strain evidence="5 6">San Diego</strain>
    </source>
</reference>
<evidence type="ECO:0000256" key="1">
    <source>
        <dbReference type="SAM" id="MobiDB-lite"/>
    </source>
</evidence>
<dbReference type="Gene3D" id="3.40.525.10">
    <property type="entry name" value="CRAL-TRIO lipid binding domain"/>
    <property type="match status" value="1"/>
</dbReference>
<evidence type="ECO:0000259" key="2">
    <source>
        <dbReference type="PROSITE" id="PS50191"/>
    </source>
</evidence>
<dbReference type="InterPro" id="IPR006797">
    <property type="entry name" value="PRELI/MSF1_dom"/>
</dbReference>
<dbReference type="InterPro" id="IPR011074">
    <property type="entry name" value="CRAL/TRIO_N_dom"/>
</dbReference>
<evidence type="ECO:0000259" key="3">
    <source>
        <dbReference type="PROSITE" id="PS50866"/>
    </source>
</evidence>
<evidence type="ECO:0000313" key="6">
    <source>
        <dbReference type="Proteomes" id="UP000318571"/>
    </source>
</evidence>
<comment type="caution">
    <text evidence="5">The sequence shown here is derived from an EMBL/GenBank/DDBJ whole genome shotgun (WGS) entry which is preliminary data.</text>
</comment>
<evidence type="ECO:0008006" key="7">
    <source>
        <dbReference type="Google" id="ProtNLM"/>
    </source>
</evidence>
<dbReference type="PANTHER" id="PTHR23324:SF66">
    <property type="entry name" value="PROTEIN REAL-TIME"/>
    <property type="match status" value="1"/>
</dbReference>
<feature type="region of interest" description="Disordered" evidence="1">
    <location>
        <begin position="574"/>
        <end position="619"/>
    </location>
</feature>
<dbReference type="InterPro" id="IPR001251">
    <property type="entry name" value="CRAL-TRIO_dom"/>
</dbReference>
<feature type="compositionally biased region" description="Basic and acidic residues" evidence="1">
    <location>
        <begin position="187"/>
        <end position="197"/>
    </location>
</feature>
<dbReference type="SUPFAM" id="SSF52087">
    <property type="entry name" value="CRAL/TRIO domain"/>
    <property type="match status" value="1"/>
</dbReference>
<dbReference type="OrthoDB" id="30289at2759"/>
<dbReference type="SMART" id="SM01100">
    <property type="entry name" value="CRAL_TRIO_N"/>
    <property type="match status" value="1"/>
</dbReference>
<dbReference type="Gene3D" id="2.60.120.680">
    <property type="entry name" value="GOLD domain"/>
    <property type="match status" value="1"/>
</dbReference>
<feature type="compositionally biased region" description="Low complexity" evidence="1">
    <location>
        <begin position="599"/>
        <end position="619"/>
    </location>
</feature>
<dbReference type="InterPro" id="IPR036865">
    <property type="entry name" value="CRAL-TRIO_dom_sf"/>
</dbReference>
<dbReference type="PANTHER" id="PTHR23324">
    <property type="entry name" value="SEC14 RELATED PROTEIN"/>
    <property type="match status" value="1"/>
</dbReference>
<dbReference type="AlphaFoldDB" id="A0A553NDW1"/>
<feature type="domain" description="GOLD" evidence="3">
    <location>
        <begin position="522"/>
        <end position="722"/>
    </location>
</feature>
<dbReference type="SMART" id="SM00516">
    <property type="entry name" value="SEC14"/>
    <property type="match status" value="1"/>
</dbReference>
<dbReference type="SUPFAM" id="SSF101576">
    <property type="entry name" value="Supernatant protein factor (SPF), C-terminal domain"/>
    <property type="match status" value="1"/>
</dbReference>
<accession>A0A553NDW1</accession>
<sequence>MVQKYESPVRVYKNPFELVMKAYEMRFPTCDMIPVVKETEIIGEEISEDGAIHVIDRRAKLSIDVPYLLKKIMGVDHLLFRQKNTLDKRGRTLEIDAWNESFCNRVVIKELCIYSVHPENPEWTCFEQKADLDIKSFFGFEGSAEKVAINEYSKNIAKSKDIMEYYINLLSEQGVTHVPIWSPPEGSQKKPENKEEPTVQESTVANGKEKALLRRKSSGIRGELEALHIEESSSSKLEQGYIQMYLGELTPMQESRLVQLKNRVSELLRGKVPSDPVFLRFLRAREFNVEKAREMLSQSLMWRKKHGVDKILNEYELPKVIKDFFPGGWHHSDKEGRPLFILRLGQMDVKGIIKSVGEEGITKLTLHICEEGLRLTEEAAHRLNKPISTWCLLLDLEGLNMRHLWRPGMKALLHIIEICEANYPETLGRVLIIRAPRVFPIMWTLVSPLIDETSREKFLFYGGNGYQESGGLVDYIPIEHIPDWLGGPKITDIPEGGLVPKSHYMPAEEFVKDQSPGPHFLEESYYHSTSLSRGQVHEGVIQIEERGTVITWDFDVLRHDVVFTVYRLRDKLPPIKSPGASASPSQKDSNFTFPEQKDTSVSSTSGTGAGTATTTGVGGNANVSAVKGTEMALDKVQDHKTCLDRTWKENLDYFKVENSIVCHDGESIQGSHVTSHPGTYVLQWKFFDKHHLGPSSVSPLDVIADSLSGTQHKAKIMYYYETLNSVDYRGSMTSLQSCQSGFSTISKISMGKQSSSGVSSAHSDKLHS</sequence>
<feature type="domain" description="CRAL-TRIO" evidence="2">
    <location>
        <begin position="317"/>
        <end position="493"/>
    </location>
</feature>
<dbReference type="CDD" id="cd00170">
    <property type="entry name" value="SEC14"/>
    <property type="match status" value="1"/>
</dbReference>
<dbReference type="SUPFAM" id="SSF46938">
    <property type="entry name" value="CRAL/TRIO N-terminal domain"/>
    <property type="match status" value="1"/>
</dbReference>
<evidence type="ECO:0000259" key="4">
    <source>
        <dbReference type="PROSITE" id="PS50904"/>
    </source>
</evidence>